<keyword evidence="2" id="KW-1133">Transmembrane helix</keyword>
<dbReference type="EMBL" id="LWCA01000279">
    <property type="protein sequence ID" value="OAF69452.1"/>
    <property type="molecule type" value="Genomic_DNA"/>
</dbReference>
<dbReference type="AlphaFoldDB" id="A0A177B6Y1"/>
<organism evidence="4 5">
    <name type="scientific">Intoshia linei</name>
    <dbReference type="NCBI Taxonomy" id="1819745"/>
    <lineage>
        <taxon>Eukaryota</taxon>
        <taxon>Metazoa</taxon>
        <taxon>Spiralia</taxon>
        <taxon>Lophotrochozoa</taxon>
        <taxon>Mesozoa</taxon>
        <taxon>Orthonectida</taxon>
        <taxon>Rhopaluridae</taxon>
        <taxon>Intoshia</taxon>
    </lineage>
</organism>
<gene>
    <name evidence="4" type="ORF">A3Q56_02806</name>
</gene>
<evidence type="ECO:0000313" key="5">
    <source>
        <dbReference type="Proteomes" id="UP000078046"/>
    </source>
</evidence>
<dbReference type="InterPro" id="IPR036013">
    <property type="entry name" value="Band_7/SPFH_dom_sf"/>
</dbReference>
<evidence type="ECO:0000256" key="2">
    <source>
        <dbReference type="SAM" id="Phobius"/>
    </source>
</evidence>
<protein>
    <recommendedName>
        <fullName evidence="3">Band 7 domain-containing protein</fullName>
    </recommendedName>
</protein>
<feature type="transmembrane region" description="Helical" evidence="2">
    <location>
        <begin position="28"/>
        <end position="52"/>
    </location>
</feature>
<proteinExistence type="inferred from homology"/>
<keyword evidence="2" id="KW-0472">Membrane</keyword>
<dbReference type="OrthoDB" id="2105077at2759"/>
<reference evidence="4 5" key="1">
    <citation type="submission" date="2016-04" db="EMBL/GenBank/DDBJ databases">
        <title>The genome of Intoshia linei affirms orthonectids as highly simplified spiralians.</title>
        <authorList>
            <person name="Mikhailov K.V."/>
            <person name="Slusarev G.S."/>
            <person name="Nikitin M.A."/>
            <person name="Logacheva M.D."/>
            <person name="Penin A."/>
            <person name="Aleoshin V."/>
            <person name="Panchin Y.V."/>
        </authorList>
    </citation>
    <scope>NUCLEOTIDE SEQUENCE [LARGE SCALE GENOMIC DNA]</scope>
    <source>
        <strain evidence="4">Intl2013</strain>
        <tissue evidence="4">Whole animal</tissue>
    </source>
</reference>
<dbReference type="PANTHER" id="PTHR10264">
    <property type="entry name" value="BAND 7 PROTEIN-RELATED"/>
    <property type="match status" value="1"/>
</dbReference>
<name>A0A177B6Y1_9BILA</name>
<accession>A0A177B6Y1</accession>
<keyword evidence="5" id="KW-1185">Reference proteome</keyword>
<comment type="caution">
    <text evidence="4">The sequence shown here is derived from an EMBL/GenBank/DDBJ whole genome shotgun (WGS) entry which is preliminary data.</text>
</comment>
<dbReference type="Proteomes" id="UP000078046">
    <property type="component" value="Unassembled WGS sequence"/>
</dbReference>
<sequence>MILQKRNHESTENEETVKLSNNYCMAGFITFLSVLFIILTFPISIFVCIRIVREYERILVFRLGRLRFGKAIDFTLYNVQGMHCILTSDSVTVQVDAVLFYHIKDPASAILKVGDYASATQLLAATTLRNVLGMKNLSEILQNRDVISYTMQEIVDLATNEWGIKVEKIE</sequence>
<dbReference type="SUPFAM" id="SSF117892">
    <property type="entry name" value="Band 7/SPFH domain"/>
    <property type="match status" value="1"/>
</dbReference>
<dbReference type="Gene3D" id="3.30.479.30">
    <property type="entry name" value="Band 7 domain"/>
    <property type="match status" value="1"/>
</dbReference>
<evidence type="ECO:0000259" key="3">
    <source>
        <dbReference type="SMART" id="SM00244"/>
    </source>
</evidence>
<evidence type="ECO:0000256" key="1">
    <source>
        <dbReference type="ARBA" id="ARBA00008164"/>
    </source>
</evidence>
<dbReference type="GO" id="GO:0009898">
    <property type="term" value="C:cytoplasmic side of plasma membrane"/>
    <property type="evidence" value="ECO:0007669"/>
    <property type="project" value="UniProtKB-ARBA"/>
</dbReference>
<feature type="non-terminal residue" evidence="4">
    <location>
        <position position="170"/>
    </location>
</feature>
<dbReference type="InterPro" id="IPR043202">
    <property type="entry name" value="Band-7_stomatin-like"/>
</dbReference>
<dbReference type="InterPro" id="IPR001107">
    <property type="entry name" value="Band_7"/>
</dbReference>
<evidence type="ECO:0000313" key="4">
    <source>
        <dbReference type="EMBL" id="OAF69452.1"/>
    </source>
</evidence>
<feature type="domain" description="Band 7" evidence="3">
    <location>
        <begin position="47"/>
        <end position="170"/>
    </location>
</feature>
<dbReference type="PANTHER" id="PTHR10264:SF19">
    <property type="entry name" value="AT06885P-RELATED"/>
    <property type="match status" value="1"/>
</dbReference>
<dbReference type="FunFam" id="3.30.479.30:FF:000004">
    <property type="entry name" value="Putative membrane protease family, stomatin"/>
    <property type="match status" value="1"/>
</dbReference>
<comment type="similarity">
    <text evidence="1">Belongs to the band 7/mec-2 family.</text>
</comment>
<dbReference type="Pfam" id="PF01145">
    <property type="entry name" value="Band_7"/>
    <property type="match status" value="1"/>
</dbReference>
<keyword evidence="2" id="KW-0812">Transmembrane</keyword>
<dbReference type="SMART" id="SM00244">
    <property type="entry name" value="PHB"/>
    <property type="match status" value="1"/>
</dbReference>